<dbReference type="EMBL" id="BAAAHB010000004">
    <property type="protein sequence ID" value="GAA0447889.1"/>
    <property type="molecule type" value="Genomic_DNA"/>
</dbReference>
<proteinExistence type="predicted"/>
<evidence type="ECO:0000313" key="3">
    <source>
        <dbReference type="Proteomes" id="UP001499895"/>
    </source>
</evidence>
<dbReference type="InterPro" id="IPR000182">
    <property type="entry name" value="GNAT_dom"/>
</dbReference>
<evidence type="ECO:0000259" key="1">
    <source>
        <dbReference type="PROSITE" id="PS51186"/>
    </source>
</evidence>
<evidence type="ECO:0000313" key="2">
    <source>
        <dbReference type="EMBL" id="GAA0447889.1"/>
    </source>
</evidence>
<dbReference type="PROSITE" id="PS51186">
    <property type="entry name" value="GNAT"/>
    <property type="match status" value="1"/>
</dbReference>
<sequence length="330" mass="36204">MEIVDDFGLPVAAVRPEDLDHERAPWTGLEQPVAVVRMTNPPPEMWDELARRGFVRKPATLTWVARLGESEDAFLGGIPHKSRQYVHRARRRMAAEGVREVVEDRVSAAALDPFLDLYEERIAAMRYGVAFARRFRTAILEGPEKYFGVFLYRADELIGGCLALECPDESAIRIRWSAVTEPARRAGYPRPVYCTALQVAREKGYTWATLGDDPNLYGHLAQPGLFTFKSRMGFEAVASQDFADPGAWDEADLVLSLDRLSGPALMLEYADGTGLGTGPAPGALTAAHPGNGRPARRLLRARLVIDAPVDVQQFSAAFLSGTVVGPVARG</sequence>
<accession>A0ABP3JBA1</accession>
<protein>
    <recommendedName>
        <fullName evidence="1">N-acetyltransferase domain-containing protein</fullName>
    </recommendedName>
</protein>
<dbReference type="InterPro" id="IPR016181">
    <property type="entry name" value="Acyl_CoA_acyltransferase"/>
</dbReference>
<dbReference type="Gene3D" id="3.40.630.30">
    <property type="match status" value="1"/>
</dbReference>
<organism evidence="2 3">
    <name type="scientific">Streptomyces stramineus</name>
    <dbReference type="NCBI Taxonomy" id="173861"/>
    <lineage>
        <taxon>Bacteria</taxon>
        <taxon>Bacillati</taxon>
        <taxon>Actinomycetota</taxon>
        <taxon>Actinomycetes</taxon>
        <taxon>Kitasatosporales</taxon>
        <taxon>Streptomycetaceae</taxon>
        <taxon>Streptomyces</taxon>
    </lineage>
</organism>
<dbReference type="SUPFAM" id="SSF55729">
    <property type="entry name" value="Acyl-CoA N-acyltransferases (Nat)"/>
    <property type="match status" value="1"/>
</dbReference>
<keyword evidence="3" id="KW-1185">Reference proteome</keyword>
<feature type="domain" description="N-acetyltransferase" evidence="1">
    <location>
        <begin position="96"/>
        <end position="260"/>
    </location>
</feature>
<comment type="caution">
    <text evidence="2">The sequence shown here is derived from an EMBL/GenBank/DDBJ whole genome shotgun (WGS) entry which is preliminary data.</text>
</comment>
<reference evidence="3" key="1">
    <citation type="journal article" date="2019" name="Int. J. Syst. Evol. Microbiol.">
        <title>The Global Catalogue of Microorganisms (GCM) 10K type strain sequencing project: providing services to taxonomists for standard genome sequencing and annotation.</title>
        <authorList>
            <consortium name="The Broad Institute Genomics Platform"/>
            <consortium name="The Broad Institute Genome Sequencing Center for Infectious Disease"/>
            <person name="Wu L."/>
            <person name="Ma J."/>
        </authorList>
    </citation>
    <scope>NUCLEOTIDE SEQUENCE [LARGE SCALE GENOMIC DNA]</scope>
    <source>
        <strain evidence="3">JCM 10649</strain>
    </source>
</reference>
<name>A0ABP3JBA1_9ACTN</name>
<gene>
    <name evidence="2" type="ORF">GCM10009544_08360</name>
</gene>
<dbReference type="RefSeq" id="WP_344085665.1">
    <property type="nucleotide sequence ID" value="NZ_BAAAHB010000004.1"/>
</dbReference>
<dbReference type="Proteomes" id="UP001499895">
    <property type="component" value="Unassembled WGS sequence"/>
</dbReference>